<name>A0ABS2N2E9_9BACI</name>
<dbReference type="Gene3D" id="3.60.110.10">
    <property type="entry name" value="Carbon-nitrogen hydrolase"/>
    <property type="match status" value="1"/>
</dbReference>
<dbReference type="Proteomes" id="UP001296943">
    <property type="component" value="Unassembled WGS sequence"/>
</dbReference>
<protein>
    <submittedName>
        <fullName evidence="3">Amidohydrolase</fullName>
    </submittedName>
</protein>
<comment type="similarity">
    <text evidence="1">Belongs to the carbon-nitrogen hydrolase superfamily. NIT1/NIT2 family.</text>
</comment>
<accession>A0ABS2N2E9</accession>
<dbReference type="SUPFAM" id="SSF56317">
    <property type="entry name" value="Carbon-nitrogen hydrolase"/>
    <property type="match status" value="1"/>
</dbReference>
<evidence type="ECO:0000256" key="1">
    <source>
        <dbReference type="ARBA" id="ARBA00010613"/>
    </source>
</evidence>
<dbReference type="InterPro" id="IPR003010">
    <property type="entry name" value="C-N_Hydrolase"/>
</dbReference>
<dbReference type="RefSeq" id="WP_204500641.1">
    <property type="nucleotide sequence ID" value="NZ_JAFBDR010000016.1"/>
</dbReference>
<dbReference type="EMBL" id="JAFBDR010000016">
    <property type="protein sequence ID" value="MBM7572323.1"/>
    <property type="molecule type" value="Genomic_DNA"/>
</dbReference>
<organism evidence="3 4">
    <name type="scientific">Aquibacillus albus</name>
    <dbReference type="NCBI Taxonomy" id="1168171"/>
    <lineage>
        <taxon>Bacteria</taxon>
        <taxon>Bacillati</taxon>
        <taxon>Bacillota</taxon>
        <taxon>Bacilli</taxon>
        <taxon>Bacillales</taxon>
        <taxon>Bacillaceae</taxon>
        <taxon>Aquibacillus</taxon>
    </lineage>
</organism>
<feature type="domain" description="CN hydrolase" evidence="2">
    <location>
        <begin position="3"/>
        <end position="241"/>
    </location>
</feature>
<comment type="caution">
    <text evidence="3">The sequence shown here is derived from an EMBL/GenBank/DDBJ whole genome shotgun (WGS) entry which is preliminary data.</text>
</comment>
<proteinExistence type="inferred from homology"/>
<dbReference type="CDD" id="cd07583">
    <property type="entry name" value="nitrilase_5"/>
    <property type="match status" value="1"/>
</dbReference>
<reference evidence="3 4" key="1">
    <citation type="submission" date="2021-01" db="EMBL/GenBank/DDBJ databases">
        <title>Genomic Encyclopedia of Type Strains, Phase IV (KMG-IV): sequencing the most valuable type-strain genomes for metagenomic binning, comparative biology and taxonomic classification.</title>
        <authorList>
            <person name="Goeker M."/>
        </authorList>
    </citation>
    <scope>NUCLEOTIDE SEQUENCE [LARGE SCALE GENOMIC DNA]</scope>
    <source>
        <strain evidence="3 4">DSM 23711</strain>
    </source>
</reference>
<dbReference type="InterPro" id="IPR036526">
    <property type="entry name" value="C-N_Hydrolase_sf"/>
</dbReference>
<sequence>MNLTVSMIQFDILFGSPKENYVKVKELINKAMKSNPDVIMLPELWTTGYDLTRLDEIADYKGETTISFIGSLAKQYRVTIVAGSIAKKESDKEIYNTMFVFNPNGKVVHQYSKVHLFRLMNEEKYLLAGNEKGSFAIGNVPSAGLICYDIRFPEWVRVHTINNGAKLLFVTAEWPKPRIDHWRNLLISRAIENQCYVLACNRVGKDPDNEFGGNSLVIDPWGQVLAEGSTEEAIITTTIDTNLVDEIRKRIPIFEDRRVDLY</sequence>
<evidence type="ECO:0000313" key="4">
    <source>
        <dbReference type="Proteomes" id="UP001296943"/>
    </source>
</evidence>
<evidence type="ECO:0000259" key="2">
    <source>
        <dbReference type="PROSITE" id="PS50263"/>
    </source>
</evidence>
<gene>
    <name evidence="3" type="ORF">JOC48_002826</name>
</gene>
<dbReference type="PROSITE" id="PS50263">
    <property type="entry name" value="CN_HYDROLASE"/>
    <property type="match status" value="1"/>
</dbReference>
<evidence type="ECO:0000313" key="3">
    <source>
        <dbReference type="EMBL" id="MBM7572323.1"/>
    </source>
</evidence>
<keyword evidence="4" id="KW-1185">Reference proteome</keyword>
<dbReference type="PANTHER" id="PTHR23088:SF27">
    <property type="entry name" value="DEAMINATED GLUTATHIONE AMIDASE"/>
    <property type="match status" value="1"/>
</dbReference>
<dbReference type="PANTHER" id="PTHR23088">
    <property type="entry name" value="NITRILASE-RELATED"/>
    <property type="match status" value="1"/>
</dbReference>
<dbReference type="Pfam" id="PF00795">
    <property type="entry name" value="CN_hydrolase"/>
    <property type="match status" value="1"/>
</dbReference>